<organism evidence="2 4">
    <name type="scientific">Enterococcus silesiacus</name>
    <dbReference type="NCBI Taxonomy" id="332949"/>
    <lineage>
        <taxon>Bacteria</taxon>
        <taxon>Bacillati</taxon>
        <taxon>Bacillota</taxon>
        <taxon>Bacilli</taxon>
        <taxon>Lactobacillales</taxon>
        <taxon>Enterococcaceae</taxon>
        <taxon>Enterococcus</taxon>
    </lineage>
</organism>
<evidence type="ECO:0000313" key="1">
    <source>
        <dbReference type="EMBL" id="ALS02413.1"/>
    </source>
</evidence>
<dbReference type="RefSeq" id="WP_071878836.1">
    <property type="nucleotide sequence ID" value="NZ_JXLC01000026.1"/>
</dbReference>
<dbReference type="Proteomes" id="UP000065511">
    <property type="component" value="Chromosome"/>
</dbReference>
<dbReference type="Proteomes" id="UP000183039">
    <property type="component" value="Unassembled WGS sequence"/>
</dbReference>
<accession>A0A0S3KDL5</accession>
<evidence type="ECO:0000313" key="4">
    <source>
        <dbReference type="Proteomes" id="UP000183039"/>
    </source>
</evidence>
<protein>
    <submittedName>
        <fullName evidence="2">Uncharacterized protein</fullName>
    </submittedName>
</protein>
<evidence type="ECO:0000313" key="3">
    <source>
        <dbReference type="Proteomes" id="UP000065511"/>
    </source>
</evidence>
<keyword evidence="3" id="KW-1185">Reference proteome</keyword>
<reference evidence="2 4" key="1">
    <citation type="submission" date="2014-12" db="EMBL/GenBank/DDBJ databases">
        <title>Draft genome sequences of 29 type strains of Enterococci.</title>
        <authorList>
            <person name="Zhong Z."/>
            <person name="Sun Z."/>
            <person name="Liu W."/>
            <person name="Zhang W."/>
            <person name="Zhang H."/>
        </authorList>
    </citation>
    <scope>NUCLEOTIDE SEQUENCE [LARGE SCALE GENOMIC DNA]</scope>
    <source>
        <strain evidence="2 4">DSM 22801</strain>
    </source>
</reference>
<dbReference type="KEGG" id="ess:ATZ33_13760"/>
<name>A0A0S3KDL5_9ENTE</name>
<dbReference type="AlphaFoldDB" id="A0A0S3KDL5"/>
<dbReference type="EMBL" id="CP013614">
    <property type="protein sequence ID" value="ALS02413.1"/>
    <property type="molecule type" value="Genomic_DNA"/>
</dbReference>
<dbReference type="OrthoDB" id="2886591at2"/>
<gene>
    <name evidence="1" type="ORF">ATZ33_13760</name>
    <name evidence="2" type="ORF">RV15_GL001849</name>
</gene>
<reference evidence="1 3" key="2">
    <citation type="submission" date="2015-12" db="EMBL/GenBank/DDBJ databases">
        <authorList>
            <person name="Lauer A."/>
            <person name="Humrighouse B."/>
            <person name="Loparev V."/>
            <person name="Shewmaker P.L."/>
            <person name="Whitney A.M."/>
            <person name="McLaughlin R.W."/>
        </authorList>
    </citation>
    <scope>NUCLEOTIDE SEQUENCE [LARGE SCALE GENOMIC DNA]</scope>
    <source>
        <strain evidence="1 3">LMG 23085</strain>
    </source>
</reference>
<proteinExistence type="predicted"/>
<dbReference type="EMBL" id="JXLC01000026">
    <property type="protein sequence ID" value="OJG88190.1"/>
    <property type="molecule type" value="Genomic_DNA"/>
</dbReference>
<sequence>MENLIYSSELISWTFNEEKIEIKLNNVFFASYNEESKLIYAEVGKNFIKTSVHYFELDGTCRMIYNLETGEIKWLHQGISKFLKFDELVQVGYFPFKNLLLVMLNKLRKDVIALDLDGEFLYEVEKPLGYEILYFQEFPSYIAVVCEGDKNHEDQYGRSRFNFKLNLTTGILEKEDLAY</sequence>
<evidence type="ECO:0000313" key="2">
    <source>
        <dbReference type="EMBL" id="OJG88190.1"/>
    </source>
</evidence>